<evidence type="ECO:0000313" key="1">
    <source>
        <dbReference type="EMBL" id="OUC44486.1"/>
    </source>
</evidence>
<gene>
    <name evidence="1" type="ORF">D917_02208</name>
</gene>
<dbReference type="AlphaFoldDB" id="A0A1Y3EKV5"/>
<accession>A0A1Y3EKV5</accession>
<dbReference type="EMBL" id="LVZM01012512">
    <property type="protein sequence ID" value="OUC44486.1"/>
    <property type="molecule type" value="Genomic_DNA"/>
</dbReference>
<proteinExistence type="predicted"/>
<comment type="caution">
    <text evidence="1">The sequence shown here is derived from an EMBL/GenBank/DDBJ whole genome shotgun (WGS) entry which is preliminary data.</text>
</comment>
<evidence type="ECO:0000313" key="2">
    <source>
        <dbReference type="Proteomes" id="UP000243006"/>
    </source>
</evidence>
<name>A0A1Y3EKV5_9BILA</name>
<feature type="non-terminal residue" evidence="1">
    <location>
        <position position="95"/>
    </location>
</feature>
<organism evidence="1 2">
    <name type="scientific">Trichinella nativa</name>
    <dbReference type="NCBI Taxonomy" id="6335"/>
    <lineage>
        <taxon>Eukaryota</taxon>
        <taxon>Metazoa</taxon>
        <taxon>Ecdysozoa</taxon>
        <taxon>Nematoda</taxon>
        <taxon>Enoplea</taxon>
        <taxon>Dorylaimia</taxon>
        <taxon>Trichinellida</taxon>
        <taxon>Trichinellidae</taxon>
        <taxon>Trichinella</taxon>
    </lineage>
</organism>
<sequence>MTRDDFSIADISSVQNICEITTSEMTLRIGTATTGTSGQPLIRLKVDDAVFNGVLDKNAHIQLSPAAPAAGGGGGGGFGGAKSVNAPYSFASDAL</sequence>
<reference evidence="1 2" key="1">
    <citation type="submission" date="2015-04" db="EMBL/GenBank/DDBJ databases">
        <title>Draft genome of the roundworm Trichinella nativa.</title>
        <authorList>
            <person name="Mitreva M."/>
        </authorList>
    </citation>
    <scope>NUCLEOTIDE SEQUENCE [LARGE SCALE GENOMIC DNA]</scope>
    <source>
        <strain evidence="1 2">ISS45</strain>
    </source>
</reference>
<protein>
    <submittedName>
        <fullName evidence="1">Uncharacterized protein</fullName>
    </submittedName>
</protein>
<dbReference type="Proteomes" id="UP000243006">
    <property type="component" value="Unassembled WGS sequence"/>
</dbReference>